<dbReference type="Gene3D" id="3.30.70.100">
    <property type="match status" value="1"/>
</dbReference>
<evidence type="ECO:0000313" key="2">
    <source>
        <dbReference type="EMBL" id="CAB4588909.1"/>
    </source>
</evidence>
<dbReference type="EMBL" id="CAEZUZ010000057">
    <property type="protein sequence ID" value="CAB4614326.1"/>
    <property type="molecule type" value="Genomic_DNA"/>
</dbReference>
<dbReference type="InterPro" id="IPR011008">
    <property type="entry name" value="Dimeric_a/b-barrel"/>
</dbReference>
<protein>
    <submittedName>
        <fullName evidence="3">Unannotated protein</fullName>
    </submittedName>
</protein>
<dbReference type="EMBL" id="CAEZUL010000002">
    <property type="protein sequence ID" value="CAB4588909.1"/>
    <property type="molecule type" value="Genomic_DNA"/>
</dbReference>
<dbReference type="AlphaFoldDB" id="A0A6J6HMR2"/>
<dbReference type="SUPFAM" id="SSF54909">
    <property type="entry name" value="Dimeric alpha+beta barrel"/>
    <property type="match status" value="1"/>
</dbReference>
<proteinExistence type="predicted"/>
<gene>
    <name evidence="2" type="ORF">UFOPK1808_00033</name>
    <name evidence="3" type="ORF">UFOPK1889_00479</name>
</gene>
<evidence type="ECO:0000313" key="3">
    <source>
        <dbReference type="EMBL" id="CAB4614326.1"/>
    </source>
</evidence>
<sequence>MLHHIVLFTWNDKVPAGHPAIAANELRQYAATLDGLVSYHCGPNAGHTPTAADFAVSAVFEDVAAWHAYDTADEHNRIRAEIFGPYVATRSVIQFDS</sequence>
<accession>A0A6J6HMR2</accession>
<dbReference type="Pfam" id="PF07876">
    <property type="entry name" value="Dabb"/>
    <property type="match status" value="1"/>
</dbReference>
<reference evidence="3" key="1">
    <citation type="submission" date="2020-05" db="EMBL/GenBank/DDBJ databases">
        <authorList>
            <person name="Chiriac C."/>
            <person name="Salcher M."/>
            <person name="Ghai R."/>
            <person name="Kavagutti S V."/>
        </authorList>
    </citation>
    <scope>NUCLEOTIDE SEQUENCE</scope>
</reference>
<evidence type="ECO:0000259" key="1">
    <source>
        <dbReference type="PROSITE" id="PS51502"/>
    </source>
</evidence>
<dbReference type="SMART" id="SM00886">
    <property type="entry name" value="Dabb"/>
    <property type="match status" value="1"/>
</dbReference>
<organism evidence="3">
    <name type="scientific">freshwater metagenome</name>
    <dbReference type="NCBI Taxonomy" id="449393"/>
    <lineage>
        <taxon>unclassified sequences</taxon>
        <taxon>metagenomes</taxon>
        <taxon>ecological metagenomes</taxon>
    </lineage>
</organism>
<dbReference type="InterPro" id="IPR013097">
    <property type="entry name" value="Dabb"/>
</dbReference>
<dbReference type="PROSITE" id="PS51502">
    <property type="entry name" value="S_R_A_B_BARREL"/>
    <property type="match status" value="1"/>
</dbReference>
<feature type="domain" description="Stress-response A/B barrel" evidence="1">
    <location>
        <begin position="2"/>
        <end position="95"/>
    </location>
</feature>
<name>A0A6J6HMR2_9ZZZZ</name>